<name>A0A0E9TSW5_ANGAN</name>
<sequence length="28" mass="3219">MDGPRVALSGWVTWFRSFTDKESNDSTE</sequence>
<dbReference type="AlphaFoldDB" id="A0A0E9TSW5"/>
<accession>A0A0E9TSW5</accession>
<reference evidence="1" key="2">
    <citation type="journal article" date="2015" name="Fish Shellfish Immunol.">
        <title>Early steps in the European eel (Anguilla anguilla)-Vibrio vulnificus interaction in the gills: Role of the RtxA13 toxin.</title>
        <authorList>
            <person name="Callol A."/>
            <person name="Pajuelo D."/>
            <person name="Ebbesson L."/>
            <person name="Teles M."/>
            <person name="MacKenzie S."/>
            <person name="Amaro C."/>
        </authorList>
    </citation>
    <scope>NUCLEOTIDE SEQUENCE</scope>
</reference>
<reference evidence="1" key="1">
    <citation type="submission" date="2014-11" db="EMBL/GenBank/DDBJ databases">
        <authorList>
            <person name="Amaro Gonzalez C."/>
        </authorList>
    </citation>
    <scope>NUCLEOTIDE SEQUENCE</scope>
</reference>
<organism evidence="1">
    <name type="scientific">Anguilla anguilla</name>
    <name type="common">European freshwater eel</name>
    <name type="synonym">Muraena anguilla</name>
    <dbReference type="NCBI Taxonomy" id="7936"/>
    <lineage>
        <taxon>Eukaryota</taxon>
        <taxon>Metazoa</taxon>
        <taxon>Chordata</taxon>
        <taxon>Craniata</taxon>
        <taxon>Vertebrata</taxon>
        <taxon>Euteleostomi</taxon>
        <taxon>Actinopterygii</taxon>
        <taxon>Neopterygii</taxon>
        <taxon>Teleostei</taxon>
        <taxon>Anguilliformes</taxon>
        <taxon>Anguillidae</taxon>
        <taxon>Anguilla</taxon>
    </lineage>
</organism>
<evidence type="ECO:0000313" key="1">
    <source>
        <dbReference type="EMBL" id="JAH55995.1"/>
    </source>
</evidence>
<proteinExistence type="predicted"/>
<protein>
    <submittedName>
        <fullName evidence="1">Uncharacterized protein</fullName>
    </submittedName>
</protein>
<dbReference type="EMBL" id="GBXM01052582">
    <property type="protein sequence ID" value="JAH55995.1"/>
    <property type="molecule type" value="Transcribed_RNA"/>
</dbReference>